<keyword evidence="2" id="KW-1185">Reference proteome</keyword>
<reference evidence="2" key="1">
    <citation type="submission" date="2017-06" db="EMBL/GenBank/DDBJ databases">
        <authorList>
            <person name="Varghese N."/>
            <person name="Submissions S."/>
        </authorList>
    </citation>
    <scope>NUCLEOTIDE SEQUENCE [LARGE SCALE GENOMIC DNA]</scope>
    <source>
        <strain evidence="2">DSM 22348</strain>
    </source>
</reference>
<gene>
    <name evidence="1" type="ORF">SAMN05444352_12292</name>
</gene>
<evidence type="ECO:0008006" key="3">
    <source>
        <dbReference type="Google" id="ProtNLM"/>
    </source>
</evidence>
<dbReference type="OrthoDB" id="7018875at2"/>
<name>A0A239JJQ1_9PSED</name>
<evidence type="ECO:0000313" key="1">
    <source>
        <dbReference type="EMBL" id="SNT06055.1"/>
    </source>
</evidence>
<dbReference type="EMBL" id="FZOL01000022">
    <property type="protein sequence ID" value="SNT06055.1"/>
    <property type="molecule type" value="Genomic_DNA"/>
</dbReference>
<organism evidence="1 2">
    <name type="scientific">Pseudomonas japonica</name>
    <dbReference type="NCBI Taxonomy" id="256466"/>
    <lineage>
        <taxon>Bacteria</taxon>
        <taxon>Pseudomonadati</taxon>
        <taxon>Pseudomonadota</taxon>
        <taxon>Gammaproteobacteria</taxon>
        <taxon>Pseudomonadales</taxon>
        <taxon>Pseudomonadaceae</taxon>
        <taxon>Pseudomonas</taxon>
    </lineage>
</organism>
<protein>
    <recommendedName>
        <fullName evidence="3">DUF3077 domain-containing protein</fullName>
    </recommendedName>
</protein>
<dbReference type="Proteomes" id="UP000198407">
    <property type="component" value="Unassembled WGS sequence"/>
</dbReference>
<sequence length="78" mass="8652">MKKHVPDPPPVMTIREGLCPEEAIRLAGQHLEKAIDHANEATEDLPTKQRWLIQDSILQMQITRALLKASATGTSVVI</sequence>
<proteinExistence type="predicted"/>
<accession>A0A239JJQ1</accession>
<evidence type="ECO:0000313" key="2">
    <source>
        <dbReference type="Proteomes" id="UP000198407"/>
    </source>
</evidence>
<dbReference type="RefSeq" id="WP_141137327.1">
    <property type="nucleotide sequence ID" value="NZ_FZOL01000022.1"/>
</dbReference>
<dbReference type="AlphaFoldDB" id="A0A239JJQ1"/>